<dbReference type="PANTHER" id="PTHR11012:SF30">
    <property type="entry name" value="PROTEIN KINASE-LIKE DOMAIN-CONTAINING"/>
    <property type="match status" value="1"/>
</dbReference>
<sequence>MTATNENSVDEVKFWLKDVFKDENLKVNVLGNSEKGDGYMGDIVFVTAEGTGKDKSTKKYDLVLKCSKKSQALRDNFPVKEVFLNEIYMYETIFPYFSKFQQEKGIKAPFDSFPKCYGSFTTENMEVIVLENLKRIGYELWPKRDPLSRKHIDMVVTQYGKFHAISLALQKERPAEFQEFVDTLTKLLKKFEITDNVKTLLSTPVIESYELLKNDLKNDILQKWKGLKDEVDSFYKKSPDTLPGLKVISHSDCWNNNFMYLHQKGDLKIPLKVAFLDWQMAKYMSPIMDLSYFLFSCISEEDLEELDDILITYHKSFINQLHELGVKDPRVVYPLRQLLNDWKSYSKYGVLSASLVLKIIHTGKDEVKDIGDVAESGQDFTAAFDSKIRDTENYKKRIRPIVEYVVKHELV</sequence>
<dbReference type="EMBL" id="JALNTZ010000001">
    <property type="protein sequence ID" value="KAJ3666244.1"/>
    <property type="molecule type" value="Genomic_DNA"/>
</dbReference>
<evidence type="ECO:0000313" key="3">
    <source>
        <dbReference type="Proteomes" id="UP001168821"/>
    </source>
</evidence>
<evidence type="ECO:0000259" key="1">
    <source>
        <dbReference type="SMART" id="SM00587"/>
    </source>
</evidence>
<dbReference type="InterPro" id="IPR011009">
    <property type="entry name" value="Kinase-like_dom_sf"/>
</dbReference>
<proteinExistence type="predicted"/>
<dbReference type="InterPro" id="IPR004119">
    <property type="entry name" value="EcKL"/>
</dbReference>
<dbReference type="SUPFAM" id="SSF56112">
    <property type="entry name" value="Protein kinase-like (PK-like)"/>
    <property type="match status" value="1"/>
</dbReference>
<name>A0AA38J4I4_9CUCU</name>
<dbReference type="Gene3D" id="3.90.1200.10">
    <property type="match status" value="1"/>
</dbReference>
<reference evidence="2" key="1">
    <citation type="journal article" date="2023" name="G3 (Bethesda)">
        <title>Whole genome assemblies of Zophobas morio and Tenebrio molitor.</title>
        <authorList>
            <person name="Kaur S."/>
            <person name="Stinson S.A."/>
            <person name="diCenzo G.C."/>
        </authorList>
    </citation>
    <scope>NUCLEOTIDE SEQUENCE</scope>
    <source>
        <strain evidence="2">QUZm001</strain>
    </source>
</reference>
<protein>
    <recommendedName>
        <fullName evidence="1">CHK kinase-like domain-containing protein</fullName>
    </recommendedName>
</protein>
<evidence type="ECO:0000313" key="2">
    <source>
        <dbReference type="EMBL" id="KAJ3666244.1"/>
    </source>
</evidence>
<dbReference type="SMART" id="SM00587">
    <property type="entry name" value="CHK"/>
    <property type="match status" value="1"/>
</dbReference>
<comment type="caution">
    <text evidence="2">The sequence shown here is derived from an EMBL/GenBank/DDBJ whole genome shotgun (WGS) entry which is preliminary data.</text>
</comment>
<accession>A0AA38J4I4</accession>
<dbReference type="Pfam" id="PF02958">
    <property type="entry name" value="EcKL"/>
    <property type="match status" value="1"/>
</dbReference>
<gene>
    <name evidence="2" type="ORF">Zmor_001697</name>
</gene>
<dbReference type="AlphaFoldDB" id="A0AA38J4I4"/>
<feature type="domain" description="CHK kinase-like" evidence="1">
    <location>
        <begin position="128"/>
        <end position="323"/>
    </location>
</feature>
<dbReference type="Proteomes" id="UP001168821">
    <property type="component" value="Unassembled WGS sequence"/>
</dbReference>
<keyword evidence="3" id="KW-1185">Reference proteome</keyword>
<dbReference type="PANTHER" id="PTHR11012">
    <property type="entry name" value="PROTEIN KINASE-LIKE DOMAIN-CONTAINING"/>
    <property type="match status" value="1"/>
</dbReference>
<dbReference type="InterPro" id="IPR015897">
    <property type="entry name" value="CHK_kinase-like"/>
</dbReference>
<organism evidence="2 3">
    <name type="scientific">Zophobas morio</name>
    <dbReference type="NCBI Taxonomy" id="2755281"/>
    <lineage>
        <taxon>Eukaryota</taxon>
        <taxon>Metazoa</taxon>
        <taxon>Ecdysozoa</taxon>
        <taxon>Arthropoda</taxon>
        <taxon>Hexapoda</taxon>
        <taxon>Insecta</taxon>
        <taxon>Pterygota</taxon>
        <taxon>Neoptera</taxon>
        <taxon>Endopterygota</taxon>
        <taxon>Coleoptera</taxon>
        <taxon>Polyphaga</taxon>
        <taxon>Cucujiformia</taxon>
        <taxon>Tenebrionidae</taxon>
        <taxon>Zophobas</taxon>
    </lineage>
</organism>